<dbReference type="Proteomes" id="UP000466514">
    <property type="component" value="Chromosome"/>
</dbReference>
<gene>
    <name evidence="1" type="ORF">MPSYJ_31950</name>
</gene>
<organism evidence="1 2">
    <name type="scientific">Mycolicibacterium psychrotolerans</name>
    <dbReference type="NCBI Taxonomy" id="216929"/>
    <lineage>
        <taxon>Bacteria</taxon>
        <taxon>Bacillati</taxon>
        <taxon>Actinomycetota</taxon>
        <taxon>Actinomycetes</taxon>
        <taxon>Mycobacteriales</taxon>
        <taxon>Mycobacteriaceae</taxon>
        <taxon>Mycolicibacterium</taxon>
    </lineage>
</organism>
<reference evidence="1 2" key="1">
    <citation type="journal article" date="2019" name="Emerg. Microbes Infect.">
        <title>Comprehensive subspecies identification of 175 nontuberculous mycobacteria species based on 7547 genomic profiles.</title>
        <authorList>
            <person name="Matsumoto Y."/>
            <person name="Kinjo T."/>
            <person name="Motooka D."/>
            <person name="Nabeya D."/>
            <person name="Jung N."/>
            <person name="Uechi K."/>
            <person name="Horii T."/>
            <person name="Iida T."/>
            <person name="Fujita J."/>
            <person name="Nakamura S."/>
        </authorList>
    </citation>
    <scope>NUCLEOTIDE SEQUENCE [LARGE SCALE GENOMIC DNA]</scope>
    <source>
        <strain evidence="1 2">JCM 13323</strain>
    </source>
</reference>
<name>A0A7I7MBU3_9MYCO</name>
<dbReference type="AlphaFoldDB" id="A0A7I7MBU3"/>
<dbReference type="Pfam" id="PF23850">
    <property type="entry name" value="DUF7213"/>
    <property type="match status" value="1"/>
</dbReference>
<protein>
    <submittedName>
        <fullName evidence="1">Uncharacterized protein</fullName>
    </submittedName>
</protein>
<dbReference type="InterPro" id="IPR055637">
    <property type="entry name" value="DUF7213"/>
</dbReference>
<evidence type="ECO:0000313" key="1">
    <source>
        <dbReference type="EMBL" id="BBX69734.1"/>
    </source>
</evidence>
<evidence type="ECO:0000313" key="2">
    <source>
        <dbReference type="Proteomes" id="UP000466514"/>
    </source>
</evidence>
<dbReference type="RefSeq" id="WP_163723153.1">
    <property type="nucleotide sequence ID" value="NZ_AP022574.1"/>
</dbReference>
<sequence>MSTAHEEAFAFGLLDDAITALFDATRDDDSDPNDVPVDAVLIVGVPAVGDDGARTCYVEVYPRAGSQPASTRALVAEAGKLLDRALDDGDDKP</sequence>
<proteinExistence type="predicted"/>
<keyword evidence="2" id="KW-1185">Reference proteome</keyword>
<dbReference type="KEGG" id="mpsc:MPSYJ_31950"/>
<dbReference type="EMBL" id="AP022574">
    <property type="protein sequence ID" value="BBX69734.1"/>
    <property type="molecule type" value="Genomic_DNA"/>
</dbReference>
<accession>A0A7I7MBU3</accession>